<sequence length="102" mass="11442">MLKEGQLVEQGFRHTLEECSDSEFCQMAAIQDSTGGFQLGKEEQEDSTVPLGAIFEQQDTEKQEELETITSDIFALRHQSIAPSTFHPLTLGNWMFDVSLTS</sequence>
<proteinExistence type="predicted"/>
<dbReference type="EMBL" id="LUGG01000007">
    <property type="protein sequence ID" value="OBZ73098.1"/>
    <property type="molecule type" value="Genomic_DNA"/>
</dbReference>
<dbReference type="STRING" id="5627.A0A1C7M8E3"/>
<name>A0A1C7M8E3_GRIFR</name>
<evidence type="ECO:0000313" key="2">
    <source>
        <dbReference type="Proteomes" id="UP000092993"/>
    </source>
</evidence>
<organism evidence="1 2">
    <name type="scientific">Grifola frondosa</name>
    <name type="common">Maitake</name>
    <name type="synonym">Polyporus frondosus</name>
    <dbReference type="NCBI Taxonomy" id="5627"/>
    <lineage>
        <taxon>Eukaryota</taxon>
        <taxon>Fungi</taxon>
        <taxon>Dikarya</taxon>
        <taxon>Basidiomycota</taxon>
        <taxon>Agaricomycotina</taxon>
        <taxon>Agaricomycetes</taxon>
        <taxon>Polyporales</taxon>
        <taxon>Grifolaceae</taxon>
        <taxon>Grifola</taxon>
    </lineage>
</organism>
<protein>
    <submittedName>
        <fullName evidence="1">Uncharacterized protein</fullName>
    </submittedName>
</protein>
<dbReference type="OrthoDB" id="6500128at2759"/>
<accession>A0A1C7M8E3</accession>
<reference evidence="1 2" key="1">
    <citation type="submission" date="2016-03" db="EMBL/GenBank/DDBJ databases">
        <title>Whole genome sequencing of Grifola frondosa 9006-11.</title>
        <authorList>
            <person name="Min B."/>
            <person name="Park H."/>
            <person name="Kim J.-G."/>
            <person name="Cho H."/>
            <person name="Oh Y.-L."/>
            <person name="Kong W.-S."/>
            <person name="Choi I.-G."/>
        </authorList>
    </citation>
    <scope>NUCLEOTIDE SEQUENCE [LARGE SCALE GENOMIC DNA]</scope>
    <source>
        <strain evidence="1 2">9006-11</strain>
    </source>
</reference>
<evidence type="ECO:0000313" key="1">
    <source>
        <dbReference type="EMBL" id="OBZ73098.1"/>
    </source>
</evidence>
<comment type="caution">
    <text evidence="1">The sequence shown here is derived from an EMBL/GenBank/DDBJ whole genome shotgun (WGS) entry which is preliminary data.</text>
</comment>
<gene>
    <name evidence="1" type="ORF">A0H81_06994</name>
</gene>
<dbReference type="AlphaFoldDB" id="A0A1C7M8E3"/>
<dbReference type="Proteomes" id="UP000092993">
    <property type="component" value="Unassembled WGS sequence"/>
</dbReference>
<keyword evidence="2" id="KW-1185">Reference proteome</keyword>